<evidence type="ECO:0000256" key="6">
    <source>
        <dbReference type="ARBA" id="ARBA00022692"/>
    </source>
</evidence>
<dbReference type="EMBL" id="JSVC01000007">
    <property type="protein sequence ID" value="KIC95365.1"/>
    <property type="molecule type" value="Genomic_DNA"/>
</dbReference>
<keyword evidence="6 11" id="KW-0812">Transmembrane</keyword>
<dbReference type="OrthoDB" id="1039448at2"/>
<protein>
    <recommendedName>
        <fullName evidence="12">TonB C-terminal domain-containing protein</fullName>
    </recommendedName>
</protein>
<keyword evidence="7" id="KW-0653">Protein transport</keyword>
<evidence type="ECO:0000256" key="8">
    <source>
        <dbReference type="ARBA" id="ARBA00022989"/>
    </source>
</evidence>
<evidence type="ECO:0000313" key="13">
    <source>
        <dbReference type="EMBL" id="KIC95365.1"/>
    </source>
</evidence>
<dbReference type="InterPro" id="IPR051045">
    <property type="entry name" value="TonB-dependent_transducer"/>
</dbReference>
<keyword evidence="14" id="KW-1185">Reference proteome</keyword>
<comment type="subcellular location">
    <subcellularLocation>
        <location evidence="1">Cell inner membrane</location>
        <topology evidence="1">Single-pass membrane protein</topology>
        <orientation evidence="1">Periplasmic side</orientation>
    </subcellularLocation>
</comment>
<evidence type="ECO:0000256" key="5">
    <source>
        <dbReference type="ARBA" id="ARBA00022519"/>
    </source>
</evidence>
<dbReference type="InterPro" id="IPR006260">
    <property type="entry name" value="TonB/TolA_C"/>
</dbReference>
<evidence type="ECO:0000256" key="4">
    <source>
        <dbReference type="ARBA" id="ARBA00022475"/>
    </source>
</evidence>
<feature type="domain" description="TonB C-terminal" evidence="12">
    <location>
        <begin position="179"/>
        <end position="271"/>
    </location>
</feature>
<reference evidence="13 14" key="1">
    <citation type="submission" date="2014-11" db="EMBL/GenBank/DDBJ databases">
        <title>Genome sequence of Flavihumibacter solisilvae 3-3.</title>
        <authorList>
            <person name="Zhou G."/>
            <person name="Li M."/>
            <person name="Wang G."/>
        </authorList>
    </citation>
    <scope>NUCLEOTIDE SEQUENCE [LARGE SCALE GENOMIC DNA]</scope>
    <source>
        <strain evidence="13 14">3-3</strain>
    </source>
</reference>
<dbReference type="GO" id="GO:0098797">
    <property type="term" value="C:plasma membrane protein complex"/>
    <property type="evidence" value="ECO:0007669"/>
    <property type="project" value="TreeGrafter"/>
</dbReference>
<evidence type="ECO:0000256" key="3">
    <source>
        <dbReference type="ARBA" id="ARBA00022448"/>
    </source>
</evidence>
<keyword evidence="9 11" id="KW-0472">Membrane</keyword>
<evidence type="ECO:0000313" key="14">
    <source>
        <dbReference type="Proteomes" id="UP000031408"/>
    </source>
</evidence>
<feature type="transmembrane region" description="Helical" evidence="11">
    <location>
        <begin position="36"/>
        <end position="53"/>
    </location>
</feature>
<dbReference type="STRING" id="1349421.OI18_07135"/>
<comment type="caution">
    <text evidence="13">The sequence shown here is derived from an EMBL/GenBank/DDBJ whole genome shotgun (WGS) entry which is preliminary data.</text>
</comment>
<dbReference type="PANTHER" id="PTHR33446:SF2">
    <property type="entry name" value="PROTEIN TONB"/>
    <property type="match status" value="1"/>
</dbReference>
<dbReference type="PANTHER" id="PTHR33446">
    <property type="entry name" value="PROTEIN TONB-RELATED"/>
    <property type="match status" value="1"/>
</dbReference>
<evidence type="ECO:0000256" key="9">
    <source>
        <dbReference type="ARBA" id="ARBA00023136"/>
    </source>
</evidence>
<evidence type="ECO:0000256" key="11">
    <source>
        <dbReference type="SAM" id="Phobius"/>
    </source>
</evidence>
<evidence type="ECO:0000256" key="1">
    <source>
        <dbReference type="ARBA" id="ARBA00004383"/>
    </source>
</evidence>
<dbReference type="SUPFAM" id="SSF74653">
    <property type="entry name" value="TolA/TonB C-terminal domain"/>
    <property type="match status" value="1"/>
</dbReference>
<dbReference type="GO" id="GO:0055085">
    <property type="term" value="P:transmembrane transport"/>
    <property type="evidence" value="ECO:0007669"/>
    <property type="project" value="InterPro"/>
</dbReference>
<evidence type="ECO:0000259" key="12">
    <source>
        <dbReference type="PROSITE" id="PS52015"/>
    </source>
</evidence>
<proteinExistence type="inferred from homology"/>
<dbReference type="AlphaFoldDB" id="A0A0C1IM87"/>
<keyword evidence="3" id="KW-0813">Transport</keyword>
<accession>A0A0C1IM87</accession>
<dbReference type="Gene3D" id="3.30.1150.10">
    <property type="match status" value="1"/>
</dbReference>
<evidence type="ECO:0000256" key="7">
    <source>
        <dbReference type="ARBA" id="ARBA00022927"/>
    </source>
</evidence>
<dbReference type="InterPro" id="IPR037682">
    <property type="entry name" value="TonB_C"/>
</dbReference>
<dbReference type="GO" id="GO:0031992">
    <property type="term" value="F:energy transducer activity"/>
    <property type="evidence" value="ECO:0007669"/>
    <property type="project" value="TreeGrafter"/>
</dbReference>
<dbReference type="Proteomes" id="UP000031408">
    <property type="component" value="Unassembled WGS sequence"/>
</dbReference>
<dbReference type="RefSeq" id="WP_039138448.1">
    <property type="nucleotide sequence ID" value="NZ_JSVC01000007.1"/>
</dbReference>
<dbReference type="Pfam" id="PF03544">
    <property type="entry name" value="TonB_C"/>
    <property type="match status" value="1"/>
</dbReference>
<feature type="region of interest" description="Disordered" evidence="10">
    <location>
        <begin position="131"/>
        <end position="163"/>
    </location>
</feature>
<organism evidence="13 14">
    <name type="scientific">Flavihumibacter solisilvae</name>
    <dbReference type="NCBI Taxonomy" id="1349421"/>
    <lineage>
        <taxon>Bacteria</taxon>
        <taxon>Pseudomonadati</taxon>
        <taxon>Bacteroidota</taxon>
        <taxon>Chitinophagia</taxon>
        <taxon>Chitinophagales</taxon>
        <taxon>Chitinophagaceae</taxon>
        <taxon>Flavihumibacter</taxon>
    </lineage>
</organism>
<dbReference type="GO" id="GO:0015031">
    <property type="term" value="P:protein transport"/>
    <property type="evidence" value="ECO:0007669"/>
    <property type="project" value="UniProtKB-KW"/>
</dbReference>
<evidence type="ECO:0000256" key="10">
    <source>
        <dbReference type="SAM" id="MobiDB-lite"/>
    </source>
</evidence>
<evidence type="ECO:0000256" key="2">
    <source>
        <dbReference type="ARBA" id="ARBA00006555"/>
    </source>
</evidence>
<comment type="similarity">
    <text evidence="2">Belongs to the TonB family.</text>
</comment>
<dbReference type="PROSITE" id="PS52015">
    <property type="entry name" value="TONB_CTD"/>
    <property type="match status" value="1"/>
</dbReference>
<sequence>MKPEIILRSDVLDILFENRNKTYGAYFLRRNYPRHLLIALGCMGLMVTALWIFKPNSPRNLLGGPIFIIPDTKIDLVNPIEPTPPVKPLKPSTSRPPKATINNSNYVVVNDHEATKIPDQTELANNAISNLTRVGDPDDEVSGPEPSNGNGTQPAAPIEPPREEEPEIFDKTEIMPSFPGGAGALQRWLSRNLRPQDEQEPGQRIRVVVRFAVNAAGDIEQVHIVQAGGVTFDKEVLRVINKMPKWEPGQQNGRKVAVWFSIPVIFEMPEQ</sequence>
<dbReference type="NCBIfam" id="TIGR01352">
    <property type="entry name" value="tonB_Cterm"/>
    <property type="match status" value="1"/>
</dbReference>
<keyword evidence="5" id="KW-0997">Cell inner membrane</keyword>
<gene>
    <name evidence="13" type="ORF">OI18_07135</name>
</gene>
<keyword evidence="4" id="KW-1003">Cell membrane</keyword>
<keyword evidence="8 11" id="KW-1133">Transmembrane helix</keyword>
<name>A0A0C1IM87_9BACT</name>